<dbReference type="InterPro" id="IPR015001">
    <property type="entry name" value="DUF1850"/>
</dbReference>
<dbReference type="Proteomes" id="UP000717624">
    <property type="component" value="Unassembled WGS sequence"/>
</dbReference>
<sequence length="127" mass="14667">MWQHLVHQDTAFAIRWIHSIHRTPVVEYYHVKGTQLQLTDMTFEDYGIGMNSELAPGETMVTENGSFHIQNMNRLFPALHLFIGQVRANHTLLFQGKEYPLKQVDHPGSAISIQVEQQSIYNWIGGY</sequence>
<dbReference type="AlphaFoldDB" id="A0A938XX50"/>
<organism evidence="1 2">
    <name type="scientific">Brevibacillus fulvus</name>
    <dbReference type="NCBI Taxonomy" id="1125967"/>
    <lineage>
        <taxon>Bacteria</taxon>
        <taxon>Bacillati</taxon>
        <taxon>Bacillota</taxon>
        <taxon>Bacilli</taxon>
        <taxon>Bacillales</taxon>
        <taxon>Paenibacillaceae</taxon>
        <taxon>Brevibacillus</taxon>
    </lineage>
</organism>
<accession>A0A938XX50</accession>
<evidence type="ECO:0008006" key="3">
    <source>
        <dbReference type="Google" id="ProtNLM"/>
    </source>
</evidence>
<gene>
    <name evidence="1" type="ORF">JOD01_001364</name>
</gene>
<dbReference type="RefSeq" id="WP_239565252.1">
    <property type="nucleotide sequence ID" value="NZ_BAABIN010000038.1"/>
</dbReference>
<reference evidence="1" key="1">
    <citation type="submission" date="2021-01" db="EMBL/GenBank/DDBJ databases">
        <title>Genomic Encyclopedia of Type Strains, Phase IV (KMG-IV): sequencing the most valuable type-strain genomes for metagenomic binning, comparative biology and taxonomic classification.</title>
        <authorList>
            <person name="Goeker M."/>
        </authorList>
    </citation>
    <scope>NUCLEOTIDE SEQUENCE</scope>
    <source>
        <strain evidence="1">DSM 25523</strain>
    </source>
</reference>
<proteinExistence type="predicted"/>
<dbReference type="Pfam" id="PF08905">
    <property type="entry name" value="DUF1850"/>
    <property type="match status" value="1"/>
</dbReference>
<dbReference type="EMBL" id="JAFBEB010000003">
    <property type="protein sequence ID" value="MBM7589764.1"/>
    <property type="molecule type" value="Genomic_DNA"/>
</dbReference>
<comment type="caution">
    <text evidence="1">The sequence shown here is derived from an EMBL/GenBank/DDBJ whole genome shotgun (WGS) entry which is preliminary data.</text>
</comment>
<name>A0A938XX50_9BACL</name>
<evidence type="ECO:0000313" key="1">
    <source>
        <dbReference type="EMBL" id="MBM7589764.1"/>
    </source>
</evidence>
<protein>
    <recommendedName>
        <fullName evidence="3">DUF1850 domain-containing protein</fullName>
    </recommendedName>
</protein>
<keyword evidence="2" id="KW-1185">Reference proteome</keyword>
<evidence type="ECO:0000313" key="2">
    <source>
        <dbReference type="Proteomes" id="UP000717624"/>
    </source>
</evidence>